<feature type="non-terminal residue" evidence="1">
    <location>
        <position position="1"/>
    </location>
</feature>
<organism evidence="1 2">
    <name type="scientific">Pisolithus microcarpus 441</name>
    <dbReference type="NCBI Taxonomy" id="765257"/>
    <lineage>
        <taxon>Eukaryota</taxon>
        <taxon>Fungi</taxon>
        <taxon>Dikarya</taxon>
        <taxon>Basidiomycota</taxon>
        <taxon>Agaricomycotina</taxon>
        <taxon>Agaricomycetes</taxon>
        <taxon>Agaricomycetidae</taxon>
        <taxon>Boletales</taxon>
        <taxon>Sclerodermatineae</taxon>
        <taxon>Pisolithaceae</taxon>
        <taxon>Pisolithus</taxon>
    </lineage>
</organism>
<evidence type="ECO:0000313" key="1">
    <source>
        <dbReference type="EMBL" id="KIK12214.1"/>
    </source>
</evidence>
<dbReference type="Proteomes" id="UP000054018">
    <property type="component" value="Unassembled WGS sequence"/>
</dbReference>
<reference evidence="2" key="2">
    <citation type="submission" date="2015-01" db="EMBL/GenBank/DDBJ databases">
        <title>Evolutionary Origins and Diversification of the Mycorrhizal Mutualists.</title>
        <authorList>
            <consortium name="DOE Joint Genome Institute"/>
            <consortium name="Mycorrhizal Genomics Consortium"/>
            <person name="Kohler A."/>
            <person name="Kuo A."/>
            <person name="Nagy L.G."/>
            <person name="Floudas D."/>
            <person name="Copeland A."/>
            <person name="Barry K.W."/>
            <person name="Cichocki N."/>
            <person name="Veneault-Fourrey C."/>
            <person name="LaButti K."/>
            <person name="Lindquist E.A."/>
            <person name="Lipzen A."/>
            <person name="Lundell T."/>
            <person name="Morin E."/>
            <person name="Murat C."/>
            <person name="Riley R."/>
            <person name="Ohm R."/>
            <person name="Sun H."/>
            <person name="Tunlid A."/>
            <person name="Henrissat B."/>
            <person name="Grigoriev I.V."/>
            <person name="Hibbett D.S."/>
            <person name="Martin F."/>
        </authorList>
    </citation>
    <scope>NUCLEOTIDE SEQUENCE [LARGE SCALE GENOMIC DNA]</scope>
    <source>
        <strain evidence="2">441</strain>
    </source>
</reference>
<reference evidence="1 2" key="1">
    <citation type="submission" date="2014-04" db="EMBL/GenBank/DDBJ databases">
        <authorList>
            <consortium name="DOE Joint Genome Institute"/>
            <person name="Kuo A."/>
            <person name="Kohler A."/>
            <person name="Costa M.D."/>
            <person name="Nagy L.G."/>
            <person name="Floudas D."/>
            <person name="Copeland A."/>
            <person name="Barry K.W."/>
            <person name="Cichocki N."/>
            <person name="Veneault-Fourrey C."/>
            <person name="LaButti K."/>
            <person name="Lindquist E.A."/>
            <person name="Lipzen A."/>
            <person name="Lundell T."/>
            <person name="Morin E."/>
            <person name="Murat C."/>
            <person name="Sun H."/>
            <person name="Tunlid A."/>
            <person name="Henrissat B."/>
            <person name="Grigoriev I.V."/>
            <person name="Hibbett D.S."/>
            <person name="Martin F."/>
            <person name="Nordberg H.P."/>
            <person name="Cantor M.N."/>
            <person name="Hua S.X."/>
        </authorList>
    </citation>
    <scope>NUCLEOTIDE SEQUENCE [LARGE SCALE GENOMIC DNA]</scope>
    <source>
        <strain evidence="1 2">441</strain>
    </source>
</reference>
<proteinExistence type="predicted"/>
<dbReference type="AlphaFoldDB" id="A0A0C9YEA6"/>
<evidence type="ECO:0000313" key="2">
    <source>
        <dbReference type="Proteomes" id="UP000054018"/>
    </source>
</evidence>
<keyword evidence="2" id="KW-1185">Reference proteome</keyword>
<name>A0A0C9YEA6_9AGAM</name>
<dbReference type="EMBL" id="KN834105">
    <property type="protein sequence ID" value="KIK12214.1"/>
    <property type="molecule type" value="Genomic_DNA"/>
</dbReference>
<accession>A0A0C9YEA6</accession>
<gene>
    <name evidence="1" type="ORF">PISMIDRAFT_79878</name>
</gene>
<sequence length="126" mass="14372">VLWDLYEHNFRFEFVALACVLMPDMTLDQESEWLDCVFHGDLELTMCAEPFPSENQGLASSDPKLKLEYVEKLQVLLSPWPGFPSDLMEPLPPLASLACVWAVEKKLALFYVQSFFDNFGCPPILP</sequence>
<feature type="non-terminal residue" evidence="1">
    <location>
        <position position="126"/>
    </location>
</feature>
<dbReference type="OrthoDB" id="2634326at2759"/>
<dbReference type="HOGENOM" id="CLU_046162_3_0_1"/>
<protein>
    <submittedName>
        <fullName evidence="1">Uncharacterized protein</fullName>
    </submittedName>
</protein>